<organism evidence="2 4">
    <name type="scientific">Taenia crassiceps</name>
    <dbReference type="NCBI Taxonomy" id="6207"/>
    <lineage>
        <taxon>Eukaryota</taxon>
        <taxon>Metazoa</taxon>
        <taxon>Spiralia</taxon>
        <taxon>Lophotrochozoa</taxon>
        <taxon>Platyhelminthes</taxon>
        <taxon>Cestoda</taxon>
        <taxon>Eucestoda</taxon>
        <taxon>Cyclophyllidea</taxon>
        <taxon>Taeniidae</taxon>
        <taxon>Taenia</taxon>
    </lineage>
</organism>
<reference evidence="2" key="2">
    <citation type="submission" date="2024-12" db="EMBL/GenBank/DDBJ databases">
        <authorList>
            <person name="Estrada K."/>
            <person name="Bobes R.J."/>
            <person name="Sanchez-Flores A."/>
            <person name="Laclette J.P."/>
        </authorList>
    </citation>
    <scope>NUCLEOTIDE SEQUENCE</scope>
    <source>
        <strain evidence="2">WFUcys</strain>
        <tissue evidence="2">Peritoneal cavity of infected mice</tissue>
    </source>
</reference>
<keyword evidence="4" id="KW-1185">Reference proteome</keyword>
<sequence length="74" mass="8157">MDGKLIGLLCFFVSVITACVSKDEEVTLELVPAVSPTDKCPQVADLTKEMPQIVNHLVKNACTSMVPCLPRRRR</sequence>
<protein>
    <submittedName>
        <fullName evidence="2">Uncharacterized protein</fullName>
    </submittedName>
</protein>
<proteinExistence type="predicted"/>
<evidence type="ECO:0000313" key="3">
    <source>
        <dbReference type="EMBL" id="KAL5103359.1"/>
    </source>
</evidence>
<reference evidence="2 4" key="1">
    <citation type="journal article" date="2022" name="Front. Cell. Infect. Microbiol.">
        <title>The Genomes of Two Strains of Taenia crassiceps the Animal Model for the Study of Human Cysticercosis.</title>
        <authorList>
            <person name="Bobes R.J."/>
            <person name="Estrada K."/>
            <person name="Rios-Valencia D.G."/>
            <person name="Calderon-Gallegos A."/>
            <person name="de la Torre P."/>
            <person name="Carrero J.C."/>
            <person name="Sanchez-Flores A."/>
            <person name="Laclette J.P."/>
        </authorList>
    </citation>
    <scope>NUCLEOTIDE SEQUENCE [LARGE SCALE GENOMIC DNA]</scope>
    <source>
        <strain evidence="2">WFUcys</strain>
    </source>
</reference>
<evidence type="ECO:0000256" key="1">
    <source>
        <dbReference type="SAM" id="SignalP"/>
    </source>
</evidence>
<accession>A0ABR4Q113</accession>
<dbReference type="PROSITE" id="PS51257">
    <property type="entry name" value="PROKAR_LIPOPROTEIN"/>
    <property type="match status" value="1"/>
</dbReference>
<evidence type="ECO:0000313" key="4">
    <source>
        <dbReference type="Proteomes" id="UP001651158"/>
    </source>
</evidence>
<dbReference type="EMBL" id="JAKROA010000018">
    <property type="protein sequence ID" value="KAL5103359.1"/>
    <property type="molecule type" value="Genomic_DNA"/>
</dbReference>
<dbReference type="Proteomes" id="UP001651158">
    <property type="component" value="Unassembled WGS sequence"/>
</dbReference>
<comment type="caution">
    <text evidence="2">The sequence shown here is derived from an EMBL/GenBank/DDBJ whole genome shotgun (WGS) entry which is preliminary data.</text>
</comment>
<evidence type="ECO:0000313" key="2">
    <source>
        <dbReference type="EMBL" id="KAL5103324.1"/>
    </source>
</evidence>
<dbReference type="EMBL" id="JAKROA010000018">
    <property type="protein sequence ID" value="KAL5103324.1"/>
    <property type="molecule type" value="Genomic_DNA"/>
</dbReference>
<gene>
    <name evidence="2" type="ORF">TcWFU_000810</name>
    <name evidence="3" type="ORF">TcWFU_003368</name>
</gene>
<keyword evidence="1" id="KW-0732">Signal</keyword>
<name>A0ABR4Q113_9CEST</name>
<feature type="signal peptide" evidence="1">
    <location>
        <begin position="1"/>
        <end position="18"/>
    </location>
</feature>
<feature type="chain" id="PRO_5045031943" evidence="1">
    <location>
        <begin position="19"/>
        <end position="74"/>
    </location>
</feature>